<keyword evidence="3" id="KW-1185">Reference proteome</keyword>
<organism evidence="2 3">
    <name type="scientific">Ladona fulva</name>
    <name type="common">Scarce chaser dragonfly</name>
    <name type="synonym">Libellula fulva</name>
    <dbReference type="NCBI Taxonomy" id="123851"/>
    <lineage>
        <taxon>Eukaryota</taxon>
        <taxon>Metazoa</taxon>
        <taxon>Ecdysozoa</taxon>
        <taxon>Arthropoda</taxon>
        <taxon>Hexapoda</taxon>
        <taxon>Insecta</taxon>
        <taxon>Pterygota</taxon>
        <taxon>Palaeoptera</taxon>
        <taxon>Odonata</taxon>
        <taxon>Epiprocta</taxon>
        <taxon>Anisoptera</taxon>
        <taxon>Libelluloidea</taxon>
        <taxon>Libellulidae</taxon>
        <taxon>Ladona</taxon>
    </lineage>
</organism>
<feature type="compositionally biased region" description="Basic and acidic residues" evidence="1">
    <location>
        <begin position="377"/>
        <end position="395"/>
    </location>
</feature>
<evidence type="ECO:0000313" key="2">
    <source>
        <dbReference type="EMBL" id="KAG8236664.1"/>
    </source>
</evidence>
<dbReference type="Proteomes" id="UP000792457">
    <property type="component" value="Unassembled WGS sequence"/>
</dbReference>
<reference evidence="2" key="2">
    <citation type="submission" date="2017-10" db="EMBL/GenBank/DDBJ databases">
        <title>Ladona fulva Genome sequencing and assembly.</title>
        <authorList>
            <person name="Murali S."/>
            <person name="Richards S."/>
            <person name="Bandaranaike D."/>
            <person name="Bellair M."/>
            <person name="Blankenburg K."/>
            <person name="Chao H."/>
            <person name="Dinh H."/>
            <person name="Doddapaneni H."/>
            <person name="Dugan-Rocha S."/>
            <person name="Elkadiri S."/>
            <person name="Gnanaolivu R."/>
            <person name="Hernandez B."/>
            <person name="Skinner E."/>
            <person name="Javaid M."/>
            <person name="Lee S."/>
            <person name="Li M."/>
            <person name="Ming W."/>
            <person name="Munidasa M."/>
            <person name="Muniz J."/>
            <person name="Nguyen L."/>
            <person name="Hughes D."/>
            <person name="Osuji N."/>
            <person name="Pu L.-L."/>
            <person name="Puazo M."/>
            <person name="Qu C."/>
            <person name="Quiroz J."/>
            <person name="Raj R."/>
            <person name="Weissenberger G."/>
            <person name="Xin Y."/>
            <person name="Zou X."/>
            <person name="Han Y."/>
            <person name="Worley K."/>
            <person name="Muzny D."/>
            <person name="Gibbs R."/>
        </authorList>
    </citation>
    <scope>NUCLEOTIDE SEQUENCE</scope>
    <source>
        <strain evidence="2">Sampled in the wild</strain>
    </source>
</reference>
<feature type="region of interest" description="Disordered" evidence="1">
    <location>
        <begin position="376"/>
        <end position="395"/>
    </location>
</feature>
<dbReference type="AlphaFoldDB" id="A0A8K0KK07"/>
<feature type="region of interest" description="Disordered" evidence="1">
    <location>
        <begin position="304"/>
        <end position="332"/>
    </location>
</feature>
<feature type="region of interest" description="Disordered" evidence="1">
    <location>
        <begin position="195"/>
        <end position="216"/>
    </location>
</feature>
<proteinExistence type="predicted"/>
<name>A0A8K0KK07_LADFU</name>
<evidence type="ECO:0000313" key="3">
    <source>
        <dbReference type="Proteomes" id="UP000792457"/>
    </source>
</evidence>
<dbReference type="EMBL" id="KZ309058">
    <property type="protein sequence ID" value="KAG8236664.1"/>
    <property type="molecule type" value="Genomic_DNA"/>
</dbReference>
<sequence>MRLHGRNLKDILDAEGEMSLTFVSPNRKEKMTNFKRNMYEEDKDWEIVRSDSKQCNVAFCPHHRHTSRVEANSARVEQRLAKRCVHLQLPSRSWDLDIIACPPFNTDRIFTSAPPASTYDHENGRLRDITVDYKKYPPLQANVGSRPCEKWDSMRQTWLRKYVCTCGKHKFSQMKAYRIGRDMDTMAVDLPRTPYRASHRARSESKPERLSSAQGNNCLVGGRSITDFNTLRRKWSLKAMHDRFYGMAADCKRPLLVDRKRSAEASEEWSPVYDEDESDVPACKSALTVSVSVERICDCETAQGPSADEKNLDEGDAPSVSRSDKVQENEETPELEMCSGLLRIFYVLLFLMTSIATVGAYEFYSSLQTLDVVIHGGRPDDKKESNRLGGEDSEL</sequence>
<accession>A0A8K0KK07</accession>
<comment type="caution">
    <text evidence="2">The sequence shown here is derived from an EMBL/GenBank/DDBJ whole genome shotgun (WGS) entry which is preliminary data.</text>
</comment>
<reference evidence="2" key="1">
    <citation type="submission" date="2013-04" db="EMBL/GenBank/DDBJ databases">
        <authorList>
            <person name="Qu J."/>
            <person name="Murali S.C."/>
            <person name="Bandaranaike D."/>
            <person name="Bellair M."/>
            <person name="Blankenburg K."/>
            <person name="Chao H."/>
            <person name="Dinh H."/>
            <person name="Doddapaneni H."/>
            <person name="Downs B."/>
            <person name="Dugan-Rocha S."/>
            <person name="Elkadiri S."/>
            <person name="Gnanaolivu R.D."/>
            <person name="Hernandez B."/>
            <person name="Javaid M."/>
            <person name="Jayaseelan J.C."/>
            <person name="Lee S."/>
            <person name="Li M."/>
            <person name="Ming W."/>
            <person name="Munidasa M."/>
            <person name="Muniz J."/>
            <person name="Nguyen L."/>
            <person name="Ongeri F."/>
            <person name="Osuji N."/>
            <person name="Pu L.-L."/>
            <person name="Puazo M."/>
            <person name="Qu C."/>
            <person name="Quiroz J."/>
            <person name="Raj R."/>
            <person name="Weissenberger G."/>
            <person name="Xin Y."/>
            <person name="Zou X."/>
            <person name="Han Y."/>
            <person name="Richards S."/>
            <person name="Worley K."/>
            <person name="Muzny D."/>
            <person name="Gibbs R."/>
        </authorList>
    </citation>
    <scope>NUCLEOTIDE SEQUENCE</scope>
    <source>
        <strain evidence="2">Sampled in the wild</strain>
    </source>
</reference>
<protein>
    <submittedName>
        <fullName evidence="2">Uncharacterized protein</fullName>
    </submittedName>
</protein>
<evidence type="ECO:0000256" key="1">
    <source>
        <dbReference type="SAM" id="MobiDB-lite"/>
    </source>
</evidence>
<gene>
    <name evidence="2" type="ORF">J437_LFUL014391</name>
</gene>